<evidence type="ECO:0000256" key="2">
    <source>
        <dbReference type="ARBA" id="ARBA00009634"/>
    </source>
</evidence>
<dbReference type="SMART" id="SM00369">
    <property type="entry name" value="LRR_TYP"/>
    <property type="match status" value="14"/>
</dbReference>
<evidence type="ECO:0000313" key="18">
    <source>
        <dbReference type="EMBL" id="ROI36441.1"/>
    </source>
</evidence>
<feature type="region of interest" description="Disordered" evidence="14">
    <location>
        <begin position="942"/>
        <end position="970"/>
    </location>
</feature>
<dbReference type="SMART" id="SM00255">
    <property type="entry name" value="TIR"/>
    <property type="match status" value="1"/>
</dbReference>
<evidence type="ECO:0000256" key="3">
    <source>
        <dbReference type="ARBA" id="ARBA00022588"/>
    </source>
</evidence>
<evidence type="ECO:0000256" key="4">
    <source>
        <dbReference type="ARBA" id="ARBA00022614"/>
    </source>
</evidence>
<dbReference type="SUPFAM" id="SSF52058">
    <property type="entry name" value="L domain-like"/>
    <property type="match status" value="3"/>
</dbReference>
<dbReference type="Pfam" id="PF01582">
    <property type="entry name" value="TIR"/>
    <property type="match status" value="1"/>
</dbReference>
<feature type="signal peptide" evidence="16">
    <location>
        <begin position="1"/>
        <end position="24"/>
    </location>
</feature>
<feature type="domain" description="TIR" evidence="17">
    <location>
        <begin position="795"/>
        <end position="940"/>
    </location>
</feature>
<protein>
    <submittedName>
        <fullName evidence="18">Toll-like receptor 13</fullName>
    </submittedName>
</protein>
<dbReference type="FunFam" id="3.80.10.10:FF:001011">
    <property type="entry name" value="Toll-like receptor 21"/>
    <property type="match status" value="1"/>
</dbReference>
<name>A0A3N0XIK2_ANAGA</name>
<dbReference type="Proteomes" id="UP000281406">
    <property type="component" value="Unassembled WGS sequence"/>
</dbReference>
<dbReference type="Pfam" id="PF13855">
    <property type="entry name" value="LRR_8"/>
    <property type="match status" value="5"/>
</dbReference>
<keyword evidence="3" id="KW-0399">Innate immunity</keyword>
<dbReference type="GO" id="GO:0006954">
    <property type="term" value="P:inflammatory response"/>
    <property type="evidence" value="ECO:0007669"/>
    <property type="project" value="UniProtKB-KW"/>
</dbReference>
<keyword evidence="12" id="KW-0325">Glycoprotein</keyword>
<gene>
    <name evidence="18" type="ORF">DPX16_11382</name>
</gene>
<sequence>MADSACRELILKAAFMCLLKLAFSYSFRSCTEVTDSNHKIFTCIKCHEPDIATIVSDVFPTATNLTVSRSNTTYVQGRSFYHLSNLTSLVLDSNHISKIHKDAFNNLQQLQTLNLSCNNISFLHRDVFSDLHSLTELILGSNKLNNTDMFLLSKLKNLTILDLRKNHLKNFSALVECITNLSSLIKLDLSFNKLTTLNHSHRLPESLASLYLSDNNLYKLGCDRSFLMYVKELDFSDNSKLSSETFQGLNLENIMYLRLRFTGVSVYKLLNYTNVRPWSVDFSGLKLKDSHALSSLCYLLRHHHHKTQHIHKMYLQGNSIRALKNNTFYLCPNITGVMDLSRNEMKTTGCLQFLHGQYQLESLKMEHNHLTRLMSCNQTKNLYTLRSLSYRYNRILQVNGFAFNNTPKLTNLELNINIIAYMDHKALHGLKDLVTLRLDNNLLTDVYNDSFENLTSLKTLNLRNNQISVIFNYTFHSLSNLTILDLGGNKITHLKPHAFDGLHSLANLYLDRNRLKEIDSGLFGKHHATLNVLDLQANHIVYFREHTFSPFINMSRLLDLKLDAQEPNGINLLPRAFFRGLTSLKRLYLTNNHIIGFGAETFDDLKSLEFLTLDNSCAGIAQLNPGIFKNLRKLKMLSVENMGIQSFSKKVFGNLTGLKTLHLNRNAMISLDISLLDNLTNLTYIDMRSCPLSCGCQNTDLQNWTLTNKKLQFPYLFNITCQDHPGSYFHDFDTNVCYLNIELYLFSLTFTFTILLTLIPFLYVRLYWKFKYGYYVFRSWFGEQWRRLRDQEEKYKYDAFVSYNSADEDWVMEQLLPNLEGSSFRLCLHHRDFELGRDIVDNIVAAVYGSRKTICVVSQSFLRSEWCSLEIQLASYRLFQEMQDVLLLVFLEPIPKRQLSTYHRMRKVMLKKTYLQWPGSNCSDPSSAKELFWNQLKRALRSSNTGNQEEQKMEENDQRRQEKDMEKREYFMNQTPIDEEVYYLMP</sequence>
<evidence type="ECO:0000256" key="1">
    <source>
        <dbReference type="ARBA" id="ARBA00004479"/>
    </source>
</evidence>
<dbReference type="GO" id="GO:0038023">
    <property type="term" value="F:signaling receptor activity"/>
    <property type="evidence" value="ECO:0007669"/>
    <property type="project" value="TreeGrafter"/>
</dbReference>
<evidence type="ECO:0000259" key="17">
    <source>
        <dbReference type="PROSITE" id="PS50104"/>
    </source>
</evidence>
<evidence type="ECO:0000256" key="9">
    <source>
        <dbReference type="ARBA" id="ARBA00022989"/>
    </source>
</evidence>
<dbReference type="Gene3D" id="3.80.10.10">
    <property type="entry name" value="Ribonuclease Inhibitor"/>
    <property type="match status" value="3"/>
</dbReference>
<keyword evidence="5 15" id="KW-0812">Transmembrane</keyword>
<dbReference type="PANTHER" id="PTHR24365">
    <property type="entry name" value="TOLL-LIKE RECEPTOR"/>
    <property type="match status" value="1"/>
</dbReference>
<evidence type="ECO:0000256" key="11">
    <source>
        <dbReference type="ARBA" id="ARBA00023170"/>
    </source>
</evidence>
<dbReference type="GO" id="GO:0005886">
    <property type="term" value="C:plasma membrane"/>
    <property type="evidence" value="ECO:0007669"/>
    <property type="project" value="TreeGrafter"/>
</dbReference>
<comment type="similarity">
    <text evidence="2">Belongs to the Toll-like receptor family.</text>
</comment>
<evidence type="ECO:0000256" key="13">
    <source>
        <dbReference type="ARBA" id="ARBA00023198"/>
    </source>
</evidence>
<organism evidence="18 19">
    <name type="scientific">Anabarilius grahami</name>
    <name type="common">Kanglang fish</name>
    <name type="synonym">Barilius grahami</name>
    <dbReference type="NCBI Taxonomy" id="495550"/>
    <lineage>
        <taxon>Eukaryota</taxon>
        <taxon>Metazoa</taxon>
        <taxon>Chordata</taxon>
        <taxon>Craniata</taxon>
        <taxon>Vertebrata</taxon>
        <taxon>Euteleostomi</taxon>
        <taxon>Actinopterygii</taxon>
        <taxon>Neopterygii</taxon>
        <taxon>Teleostei</taxon>
        <taxon>Ostariophysi</taxon>
        <taxon>Cypriniformes</taxon>
        <taxon>Xenocyprididae</taxon>
        <taxon>Xenocypridinae</taxon>
        <taxon>Xenocypridinae incertae sedis</taxon>
        <taxon>Anabarilius</taxon>
    </lineage>
</organism>
<dbReference type="PANTHER" id="PTHR24365:SF545">
    <property type="entry name" value="TOLL-LIKE RECEPTOR 12"/>
    <property type="match status" value="1"/>
</dbReference>
<feature type="chain" id="PRO_5018200472" evidence="16">
    <location>
        <begin position="25"/>
        <end position="986"/>
    </location>
</feature>
<dbReference type="EMBL" id="RJVU01072388">
    <property type="protein sequence ID" value="ROI36441.1"/>
    <property type="molecule type" value="Genomic_DNA"/>
</dbReference>
<dbReference type="FunFam" id="3.40.50.10140:FF:000001">
    <property type="entry name" value="Toll-like receptor 2"/>
    <property type="match status" value="1"/>
</dbReference>
<dbReference type="InterPro" id="IPR003591">
    <property type="entry name" value="Leu-rich_rpt_typical-subtyp"/>
</dbReference>
<feature type="transmembrane region" description="Helical" evidence="15">
    <location>
        <begin position="743"/>
        <end position="764"/>
    </location>
</feature>
<evidence type="ECO:0000256" key="5">
    <source>
        <dbReference type="ARBA" id="ARBA00022692"/>
    </source>
</evidence>
<dbReference type="AlphaFoldDB" id="A0A3N0XIK2"/>
<evidence type="ECO:0000256" key="12">
    <source>
        <dbReference type="ARBA" id="ARBA00023180"/>
    </source>
</evidence>
<dbReference type="SUPFAM" id="SSF52200">
    <property type="entry name" value="Toll/Interleukin receptor TIR domain"/>
    <property type="match status" value="1"/>
</dbReference>
<dbReference type="Gene3D" id="3.40.50.10140">
    <property type="entry name" value="Toll/interleukin-1 receptor homology (TIR) domain"/>
    <property type="match status" value="1"/>
</dbReference>
<dbReference type="GO" id="GO:0045087">
    <property type="term" value="P:innate immune response"/>
    <property type="evidence" value="ECO:0007669"/>
    <property type="project" value="UniProtKB-KW"/>
</dbReference>
<reference evidence="18 19" key="1">
    <citation type="submission" date="2018-10" db="EMBL/GenBank/DDBJ databases">
        <title>Genome assembly for a Yunnan-Guizhou Plateau 3E fish, Anabarilius grahami (Regan), and its evolutionary and genetic applications.</title>
        <authorList>
            <person name="Jiang W."/>
        </authorList>
    </citation>
    <scope>NUCLEOTIDE SEQUENCE [LARGE SCALE GENOMIC DNA]</scope>
    <source>
        <strain evidence="18">AG-KIZ</strain>
        <tissue evidence="18">Muscle</tissue>
    </source>
</reference>
<evidence type="ECO:0000256" key="6">
    <source>
        <dbReference type="ARBA" id="ARBA00022729"/>
    </source>
</evidence>
<accession>A0A3N0XIK2</accession>
<dbReference type="PROSITE" id="PS50104">
    <property type="entry name" value="TIR"/>
    <property type="match status" value="1"/>
</dbReference>
<keyword evidence="11 18" id="KW-0675">Receptor</keyword>
<dbReference type="InterPro" id="IPR000157">
    <property type="entry name" value="TIR_dom"/>
</dbReference>
<comment type="caution">
    <text evidence="18">The sequence shown here is derived from an EMBL/GenBank/DDBJ whole genome shotgun (WGS) entry which is preliminary data.</text>
</comment>
<keyword evidence="10 15" id="KW-0472">Membrane</keyword>
<comment type="subcellular location">
    <subcellularLocation>
        <location evidence="1">Membrane</location>
        <topology evidence="1">Single-pass type I membrane protein</topology>
    </subcellularLocation>
</comment>
<dbReference type="InterPro" id="IPR001611">
    <property type="entry name" value="Leu-rich_rpt"/>
</dbReference>
<evidence type="ECO:0000256" key="10">
    <source>
        <dbReference type="ARBA" id="ARBA00023136"/>
    </source>
</evidence>
<evidence type="ECO:0000256" key="14">
    <source>
        <dbReference type="SAM" id="MobiDB-lite"/>
    </source>
</evidence>
<evidence type="ECO:0000256" key="8">
    <source>
        <dbReference type="ARBA" id="ARBA00022859"/>
    </source>
</evidence>
<evidence type="ECO:0000256" key="7">
    <source>
        <dbReference type="ARBA" id="ARBA00022737"/>
    </source>
</evidence>
<dbReference type="GO" id="GO:0002224">
    <property type="term" value="P:toll-like receptor signaling pathway"/>
    <property type="evidence" value="ECO:0007669"/>
    <property type="project" value="TreeGrafter"/>
</dbReference>
<feature type="compositionally biased region" description="Basic and acidic residues" evidence="14">
    <location>
        <begin position="949"/>
        <end position="970"/>
    </location>
</feature>
<dbReference type="OrthoDB" id="1421090at2759"/>
<keyword evidence="7" id="KW-0677">Repeat</keyword>
<evidence type="ECO:0000256" key="15">
    <source>
        <dbReference type="SAM" id="Phobius"/>
    </source>
</evidence>
<keyword evidence="8" id="KW-0391">Immunity</keyword>
<proteinExistence type="inferred from homology"/>
<evidence type="ECO:0000256" key="16">
    <source>
        <dbReference type="SAM" id="SignalP"/>
    </source>
</evidence>
<dbReference type="SMART" id="SM00365">
    <property type="entry name" value="LRR_SD22"/>
    <property type="match status" value="6"/>
</dbReference>
<evidence type="ECO:0000313" key="19">
    <source>
        <dbReference type="Proteomes" id="UP000281406"/>
    </source>
</evidence>
<keyword evidence="6 16" id="KW-0732">Signal</keyword>
<dbReference type="InterPro" id="IPR032675">
    <property type="entry name" value="LRR_dom_sf"/>
</dbReference>
<keyword evidence="4" id="KW-0433">Leucine-rich repeat</keyword>
<keyword evidence="13" id="KW-0395">Inflammatory response</keyword>
<dbReference type="PROSITE" id="PS51450">
    <property type="entry name" value="LRR"/>
    <property type="match status" value="6"/>
</dbReference>
<keyword evidence="9 15" id="KW-1133">Transmembrane helix</keyword>
<dbReference type="InterPro" id="IPR035897">
    <property type="entry name" value="Toll_tir_struct_dom_sf"/>
</dbReference>
<keyword evidence="19" id="KW-1185">Reference proteome</keyword>